<evidence type="ECO:0000256" key="2">
    <source>
        <dbReference type="ARBA" id="ARBA00005262"/>
    </source>
</evidence>
<evidence type="ECO:0000256" key="6">
    <source>
        <dbReference type="ARBA" id="ARBA00023136"/>
    </source>
</evidence>
<dbReference type="PANTHER" id="PTHR43663">
    <property type="entry name" value="CHROMATE TRANSPORT PROTEIN-RELATED"/>
    <property type="match status" value="1"/>
</dbReference>
<accession>A0A839UAR9</accession>
<keyword evidence="5 7" id="KW-1133">Transmembrane helix</keyword>
<name>A0A839UAR9_9HYPH</name>
<keyword evidence="3" id="KW-1003">Cell membrane</keyword>
<sequence length="179" mass="18664">MDDDKLLGLVLLCVPLSLVSFGGGQTIVASLQHQTVDVQHLLTSRQFTDLYAISRASPGPSTLIVALIGWGISGFWGAVIATLAIFIPSSALICIFGSWWQQHRLSPWGRAVERGLTPIAVGLIVAGGLAVSQSAGLSLFEIATTLAAAAFLTLTRVGPYPVLGTVGALYFCLSAAGKI</sequence>
<dbReference type="Pfam" id="PF02417">
    <property type="entry name" value="Chromate_transp"/>
    <property type="match status" value="1"/>
</dbReference>
<evidence type="ECO:0000256" key="4">
    <source>
        <dbReference type="ARBA" id="ARBA00022692"/>
    </source>
</evidence>
<dbReference type="GO" id="GO:0005886">
    <property type="term" value="C:plasma membrane"/>
    <property type="evidence" value="ECO:0007669"/>
    <property type="project" value="UniProtKB-SubCell"/>
</dbReference>
<dbReference type="EMBL" id="JACHXN010000010">
    <property type="protein sequence ID" value="MBB3147005.1"/>
    <property type="molecule type" value="Genomic_DNA"/>
</dbReference>
<keyword evidence="6 7" id="KW-0472">Membrane</keyword>
<gene>
    <name evidence="8" type="ORF">FHS21_003421</name>
</gene>
<feature type="transmembrane region" description="Helical" evidence="7">
    <location>
        <begin position="78"/>
        <end position="100"/>
    </location>
</feature>
<keyword evidence="9" id="KW-1185">Reference proteome</keyword>
<keyword evidence="4 7" id="KW-0812">Transmembrane</keyword>
<dbReference type="AlphaFoldDB" id="A0A839UAR9"/>
<proteinExistence type="inferred from homology"/>
<dbReference type="InterPro" id="IPR003370">
    <property type="entry name" value="Chromate_transpt"/>
</dbReference>
<dbReference type="RefSeq" id="WP_183663047.1">
    <property type="nucleotide sequence ID" value="NZ_JACHXN010000010.1"/>
</dbReference>
<comment type="similarity">
    <text evidence="2">Belongs to the chromate ion transporter (CHR) (TC 2.A.51) family.</text>
</comment>
<dbReference type="InterPro" id="IPR052518">
    <property type="entry name" value="CHR_Transporter"/>
</dbReference>
<dbReference type="Proteomes" id="UP000554520">
    <property type="component" value="Unassembled WGS sequence"/>
</dbReference>
<dbReference type="PANTHER" id="PTHR43663:SF1">
    <property type="entry name" value="CHROMATE TRANSPORTER"/>
    <property type="match status" value="1"/>
</dbReference>
<comment type="caution">
    <text evidence="8">The sequence shown here is derived from an EMBL/GenBank/DDBJ whole genome shotgun (WGS) entry which is preliminary data.</text>
</comment>
<comment type="subcellular location">
    <subcellularLocation>
        <location evidence="1">Cell membrane</location>
        <topology evidence="1">Multi-pass membrane protein</topology>
    </subcellularLocation>
</comment>
<feature type="transmembrane region" description="Helical" evidence="7">
    <location>
        <begin position="160"/>
        <end position="177"/>
    </location>
</feature>
<dbReference type="GO" id="GO:0015109">
    <property type="term" value="F:chromate transmembrane transporter activity"/>
    <property type="evidence" value="ECO:0007669"/>
    <property type="project" value="InterPro"/>
</dbReference>
<evidence type="ECO:0000256" key="1">
    <source>
        <dbReference type="ARBA" id="ARBA00004651"/>
    </source>
</evidence>
<reference evidence="8 9" key="1">
    <citation type="submission" date="2020-08" db="EMBL/GenBank/DDBJ databases">
        <title>Genomic Encyclopedia of Type Strains, Phase III (KMG-III): the genomes of soil and plant-associated and newly described type strains.</title>
        <authorList>
            <person name="Whitman W."/>
        </authorList>
    </citation>
    <scope>NUCLEOTIDE SEQUENCE [LARGE SCALE GENOMIC DNA]</scope>
    <source>
        <strain evidence="8 9">CECT 7015</strain>
    </source>
</reference>
<protein>
    <submittedName>
        <fullName evidence="8">Chromate transporter</fullName>
    </submittedName>
</protein>
<feature type="transmembrane region" description="Helical" evidence="7">
    <location>
        <begin position="6"/>
        <end position="31"/>
    </location>
</feature>
<evidence type="ECO:0000313" key="8">
    <source>
        <dbReference type="EMBL" id="MBB3147005.1"/>
    </source>
</evidence>
<evidence type="ECO:0000256" key="3">
    <source>
        <dbReference type="ARBA" id="ARBA00022475"/>
    </source>
</evidence>
<evidence type="ECO:0000313" key="9">
    <source>
        <dbReference type="Proteomes" id="UP000554520"/>
    </source>
</evidence>
<feature type="transmembrane region" description="Helical" evidence="7">
    <location>
        <begin position="121"/>
        <end position="154"/>
    </location>
</feature>
<evidence type="ECO:0000256" key="7">
    <source>
        <dbReference type="SAM" id="Phobius"/>
    </source>
</evidence>
<organism evidence="8 9">
    <name type="scientific">Phyllobacterium trifolii</name>
    <dbReference type="NCBI Taxonomy" id="300193"/>
    <lineage>
        <taxon>Bacteria</taxon>
        <taxon>Pseudomonadati</taxon>
        <taxon>Pseudomonadota</taxon>
        <taxon>Alphaproteobacteria</taxon>
        <taxon>Hyphomicrobiales</taxon>
        <taxon>Phyllobacteriaceae</taxon>
        <taxon>Phyllobacterium</taxon>
    </lineage>
</organism>
<evidence type="ECO:0000256" key="5">
    <source>
        <dbReference type="ARBA" id="ARBA00022989"/>
    </source>
</evidence>